<comment type="caution">
    <text evidence="2">The sequence shown here is derived from an EMBL/GenBank/DDBJ whole genome shotgun (WGS) entry which is preliminary data.</text>
</comment>
<evidence type="ECO:0000259" key="1">
    <source>
        <dbReference type="Pfam" id="PF17921"/>
    </source>
</evidence>
<keyword evidence="3" id="KW-1185">Reference proteome</keyword>
<proteinExistence type="predicted"/>
<dbReference type="SUPFAM" id="SSF56672">
    <property type="entry name" value="DNA/RNA polymerases"/>
    <property type="match status" value="1"/>
</dbReference>
<dbReference type="Pfam" id="PF17921">
    <property type="entry name" value="Integrase_H2C2"/>
    <property type="match status" value="1"/>
</dbReference>
<accession>A0ABQ5B7K6</accession>
<dbReference type="Gene3D" id="3.30.70.270">
    <property type="match status" value="1"/>
</dbReference>
<keyword evidence="2" id="KW-0808">Transferase</keyword>
<dbReference type="InterPro" id="IPR050951">
    <property type="entry name" value="Retrovirus_Pol_polyprotein"/>
</dbReference>
<dbReference type="InterPro" id="IPR043128">
    <property type="entry name" value="Rev_trsase/Diguanyl_cyclase"/>
</dbReference>
<protein>
    <submittedName>
        <fullName evidence="2">Reverse transcriptase domain-containing protein</fullName>
    </submittedName>
</protein>
<dbReference type="GO" id="GO:0003964">
    <property type="term" value="F:RNA-directed DNA polymerase activity"/>
    <property type="evidence" value="ECO:0007669"/>
    <property type="project" value="UniProtKB-KW"/>
</dbReference>
<dbReference type="InterPro" id="IPR041588">
    <property type="entry name" value="Integrase_H2C2"/>
</dbReference>
<feature type="domain" description="Integrase zinc-binding" evidence="1">
    <location>
        <begin position="218"/>
        <end position="272"/>
    </location>
</feature>
<evidence type="ECO:0000313" key="3">
    <source>
        <dbReference type="Proteomes" id="UP001151760"/>
    </source>
</evidence>
<reference evidence="2" key="2">
    <citation type="submission" date="2022-01" db="EMBL/GenBank/DDBJ databases">
        <authorList>
            <person name="Yamashiro T."/>
            <person name="Shiraishi A."/>
            <person name="Satake H."/>
            <person name="Nakayama K."/>
        </authorList>
    </citation>
    <scope>NUCLEOTIDE SEQUENCE</scope>
</reference>
<organism evidence="2 3">
    <name type="scientific">Tanacetum coccineum</name>
    <dbReference type="NCBI Taxonomy" id="301880"/>
    <lineage>
        <taxon>Eukaryota</taxon>
        <taxon>Viridiplantae</taxon>
        <taxon>Streptophyta</taxon>
        <taxon>Embryophyta</taxon>
        <taxon>Tracheophyta</taxon>
        <taxon>Spermatophyta</taxon>
        <taxon>Magnoliopsida</taxon>
        <taxon>eudicotyledons</taxon>
        <taxon>Gunneridae</taxon>
        <taxon>Pentapetalae</taxon>
        <taxon>asterids</taxon>
        <taxon>campanulids</taxon>
        <taxon>Asterales</taxon>
        <taxon>Asteraceae</taxon>
        <taxon>Asteroideae</taxon>
        <taxon>Anthemideae</taxon>
        <taxon>Anthemidinae</taxon>
        <taxon>Tanacetum</taxon>
    </lineage>
</organism>
<dbReference type="Proteomes" id="UP001151760">
    <property type="component" value="Unassembled WGS sequence"/>
</dbReference>
<gene>
    <name evidence="2" type="ORF">Tco_0856555</name>
</gene>
<dbReference type="PANTHER" id="PTHR37984">
    <property type="entry name" value="PROTEIN CBG26694"/>
    <property type="match status" value="1"/>
</dbReference>
<dbReference type="PANTHER" id="PTHR37984:SF5">
    <property type="entry name" value="PROTEIN NYNRIN-LIKE"/>
    <property type="match status" value="1"/>
</dbReference>
<keyword evidence="2" id="KW-0548">Nucleotidyltransferase</keyword>
<dbReference type="EMBL" id="BQNB010012912">
    <property type="protein sequence ID" value="GJT09513.1"/>
    <property type="molecule type" value="Genomic_DNA"/>
</dbReference>
<name>A0ABQ5B7K6_9ASTR</name>
<dbReference type="Gene3D" id="1.10.340.70">
    <property type="match status" value="1"/>
</dbReference>
<evidence type="ECO:0000313" key="2">
    <source>
        <dbReference type="EMBL" id="GJT09513.1"/>
    </source>
</evidence>
<keyword evidence="2" id="KW-0695">RNA-directed DNA polymerase</keyword>
<sequence length="279" mass="31833">MSMLSEIFPEVFPEDLPGLPPPRQVKFRIDLILGAAPVARAPLSVSPYELKELSVETERVVEKDFISTSSSVDSKINLWSEKLYAKFSKYDFWLDFVQFPGHVIDSSGIHIDPAKIEAIRNWPAPTTPTEVRQFLGLAGYYQSTPKLSLPDRSEDFVVYCDVSLKGFGAVLMQREKLERAEGEYGVKVSWSKETHSKVRPEVWKCLKGRVWLPLFGGLRDLIMWESHKLKYSIHPGSDKMYHDLKKLYWWPNIKADIATYVSKCLTCAKVKAGRITTTT</sequence>
<dbReference type="InterPro" id="IPR043502">
    <property type="entry name" value="DNA/RNA_pol_sf"/>
</dbReference>
<reference evidence="2" key="1">
    <citation type="journal article" date="2022" name="Int. J. Mol. Sci.">
        <title>Draft Genome of Tanacetum Coccineum: Genomic Comparison of Closely Related Tanacetum-Family Plants.</title>
        <authorList>
            <person name="Yamashiro T."/>
            <person name="Shiraishi A."/>
            <person name="Nakayama K."/>
            <person name="Satake H."/>
        </authorList>
    </citation>
    <scope>NUCLEOTIDE SEQUENCE</scope>
</reference>